<dbReference type="InterPro" id="IPR007791">
    <property type="entry name" value="DjlA_N"/>
</dbReference>
<evidence type="ECO:0000313" key="3">
    <source>
        <dbReference type="Proteomes" id="UP000199167"/>
    </source>
</evidence>
<organism evidence="2 3">
    <name type="scientific">Cognatiyoonia koreensis</name>
    <dbReference type="NCBI Taxonomy" id="364200"/>
    <lineage>
        <taxon>Bacteria</taxon>
        <taxon>Pseudomonadati</taxon>
        <taxon>Pseudomonadota</taxon>
        <taxon>Alphaproteobacteria</taxon>
        <taxon>Rhodobacterales</taxon>
        <taxon>Paracoccaceae</taxon>
        <taxon>Cognatiyoonia</taxon>
    </lineage>
</organism>
<evidence type="ECO:0000313" key="2">
    <source>
        <dbReference type="EMBL" id="SEW41033.1"/>
    </source>
</evidence>
<keyword evidence="3" id="KW-1185">Reference proteome</keyword>
<dbReference type="Proteomes" id="UP000199167">
    <property type="component" value="Unassembled WGS sequence"/>
</dbReference>
<dbReference type="Gene3D" id="1.10.3680.10">
    <property type="entry name" value="TerB-like"/>
    <property type="match status" value="1"/>
</dbReference>
<dbReference type="InterPro" id="IPR029024">
    <property type="entry name" value="TerB-like"/>
</dbReference>
<feature type="domain" description="Co-chaperone DjlA N-terminal" evidence="1">
    <location>
        <begin position="26"/>
        <end position="136"/>
    </location>
</feature>
<dbReference type="STRING" id="364200.SAMN04488515_2770"/>
<proteinExistence type="predicted"/>
<evidence type="ECO:0000259" key="1">
    <source>
        <dbReference type="Pfam" id="PF05099"/>
    </source>
</evidence>
<dbReference type="AlphaFoldDB" id="A0A1I0RJ83"/>
<gene>
    <name evidence="2" type="ORF">SAMN04488515_2770</name>
</gene>
<sequence length="149" mass="16428">MFENLLSYFKSPGSETPLPAADAKHALGALFVRAAKADKAYLFEEVEQIDRLLGAMYHLNPVEAAKMRASCERLEQAIPATTDLAGILREAISQTDREAAVSALWRVVFSDGVETEEEDAVLHQIEETLGVAPDVAKQLHDTEMAKMQR</sequence>
<name>A0A1I0RJ83_9RHOB</name>
<dbReference type="SUPFAM" id="SSF158682">
    <property type="entry name" value="TerB-like"/>
    <property type="match status" value="1"/>
</dbReference>
<dbReference type="EMBL" id="FOIZ01000002">
    <property type="protein sequence ID" value="SEW41033.1"/>
    <property type="molecule type" value="Genomic_DNA"/>
</dbReference>
<protein>
    <submittedName>
        <fullName evidence="2">Uncharacterized conserved protein, tellurite resistance protein B (TerB) family</fullName>
    </submittedName>
</protein>
<dbReference type="RefSeq" id="WP_089995902.1">
    <property type="nucleotide sequence ID" value="NZ_FOIZ01000002.1"/>
</dbReference>
<dbReference type="Pfam" id="PF05099">
    <property type="entry name" value="TerB"/>
    <property type="match status" value="1"/>
</dbReference>
<reference evidence="2 3" key="1">
    <citation type="submission" date="2016-10" db="EMBL/GenBank/DDBJ databases">
        <authorList>
            <person name="de Groot N.N."/>
        </authorList>
    </citation>
    <scope>NUCLEOTIDE SEQUENCE [LARGE SCALE GENOMIC DNA]</scope>
    <source>
        <strain evidence="2 3">DSM 17925</strain>
    </source>
</reference>
<dbReference type="OrthoDB" id="5402150at2"/>
<accession>A0A1I0RJ83</accession>
<dbReference type="CDD" id="cd07313">
    <property type="entry name" value="terB_like_2"/>
    <property type="match status" value="1"/>
</dbReference>